<dbReference type="GO" id="GO:0008270">
    <property type="term" value="F:zinc ion binding"/>
    <property type="evidence" value="ECO:0007669"/>
    <property type="project" value="UniProtKB-KW"/>
</dbReference>
<evidence type="ECO:0000256" key="4">
    <source>
        <dbReference type="ARBA" id="ARBA00010588"/>
    </source>
</evidence>
<evidence type="ECO:0000256" key="18">
    <source>
        <dbReference type="ARBA" id="ARBA00023180"/>
    </source>
</evidence>
<dbReference type="FunFam" id="1.25.10.10:FF:000148">
    <property type="entry name" value="SIL1 nucleotide exchange factor"/>
    <property type="match status" value="1"/>
</dbReference>
<dbReference type="InterPro" id="IPR049408">
    <property type="entry name" value="UVSSA_N_a-solenoid_rpt"/>
</dbReference>
<evidence type="ECO:0000256" key="14">
    <source>
        <dbReference type="ARBA" id="ARBA00022833"/>
    </source>
</evidence>
<dbReference type="Pfam" id="PF09740">
    <property type="entry name" value="DUF2043"/>
    <property type="match status" value="1"/>
</dbReference>
<feature type="domain" description="UV-stimulated scaffold protein A C-terminal" evidence="23">
    <location>
        <begin position="956"/>
        <end position="1060"/>
    </location>
</feature>
<dbReference type="PANTHER" id="PTHR28670:SF1">
    <property type="entry name" value="UV-STIMULATED SCAFFOLD PROTEIN A"/>
    <property type="match status" value="1"/>
</dbReference>
<evidence type="ECO:0000256" key="16">
    <source>
        <dbReference type="ARBA" id="ARBA00023010"/>
    </source>
</evidence>
<keyword evidence="9" id="KW-0479">Metal-binding</keyword>
<evidence type="ECO:0000256" key="6">
    <source>
        <dbReference type="ARBA" id="ARBA00022111"/>
    </source>
</evidence>
<evidence type="ECO:0000256" key="7">
    <source>
        <dbReference type="ARBA" id="ARBA00022448"/>
    </source>
</evidence>
<evidence type="ECO:0000256" key="10">
    <source>
        <dbReference type="ARBA" id="ARBA00022729"/>
    </source>
</evidence>
<feature type="domain" description="Nucleotide exchange factor Fes1" evidence="22">
    <location>
        <begin position="186"/>
        <end position="251"/>
    </location>
</feature>
<dbReference type="InterPro" id="IPR018610">
    <property type="entry name" value="UVSSA"/>
</dbReference>
<dbReference type="SUPFAM" id="SSF48371">
    <property type="entry name" value="ARM repeat"/>
    <property type="match status" value="1"/>
</dbReference>
<dbReference type="GO" id="GO:0009411">
    <property type="term" value="P:response to UV"/>
    <property type="evidence" value="ECO:0007669"/>
    <property type="project" value="InterPro"/>
</dbReference>
<dbReference type="EMBL" id="VEVO01000007">
    <property type="protein sequence ID" value="KAF0039299.1"/>
    <property type="molecule type" value="Genomic_DNA"/>
</dbReference>
<dbReference type="InterPro" id="IPR011989">
    <property type="entry name" value="ARM-like"/>
</dbReference>
<evidence type="ECO:0000256" key="17">
    <source>
        <dbReference type="ARBA" id="ARBA00023054"/>
    </source>
</evidence>
<feature type="compositionally biased region" description="Basic and acidic residues" evidence="21">
    <location>
        <begin position="758"/>
        <end position="824"/>
    </location>
</feature>
<evidence type="ECO:0000259" key="23">
    <source>
        <dbReference type="Pfam" id="PF09740"/>
    </source>
</evidence>
<name>A0A6A4T347_SCOMX</name>
<sequence length="1165" mass="132748">MPSGTENTTERSRHIRLGIQFSFYIYGRWLCTWTNERRVEPTDGRIALTMRLISFSCITLASLMLLRCQHIAAVPEQKSDSALTVVENVEGEVGAVGDEGEEEVANLKVVQPTEQWQTLKPGEAVPAGSHVRLNLQTGQREVRLGEEQLKHWTQDHRNGGHVPSSFAPDELKQAMKKIKEDLNPDSVASKYRSLEELKKDMAQLDLLVETDVQIMRRLLDQFNSSSTTTEQRLNILLELEYLVHQVDNAQTLCSMGGLQLIVEGLNSSDFRLQEKSAFVLGSASASNPVVQVKAVESGALQKLLTALATAQPLIVKKKVLFALAALLRHFPYAQHNFLSNGGLQVLSELFRADGGGVLRTRIVTMLYDMISEKVLISQAGLDPVLDAAHEERVHQYSKVSVEAELLENGWCRLVPLLLESTEHDHREKALRALLAMAPKCLDEYRSDSSLLGYLLSLRDQYQELVHSEMILGDETGYFAEIVELIDTLLGFFIDTFHSRYSDLSKQKTTRKRYTQRDRRRAVVCEPGSRTRKRYTQRDRRRAVVCEPGSRLGWCNIPLMELSQRERLSELVEELTTSGQPQLSQDKMNELKKICKVSNDCIDHLYHSVMAQLNQEHCEVRLSAFQIASELFTRSHHFRTLLVDNFQEFLELTVETDSDQPLPPPKEVARKLRSLALQTVQSWQALYGTAYKKLALGYHFLKQVKKEIEATLTEIEACMGLLFPEFGLTDIQTVIRNPSNSQQALKCPLDDEQPCCSKNMRDNRTRGMDEEVEGSREERKGNGKEDKMSKYEVRRSGNEKGEEKIIGGKVGDREENREIQKRHGEGEEEEENEEKEDGRSEEEEELYDEDVFIRNSGLISHSYSLDLNLSPDTIRTSLNMVLSMEVFTKAGAEQQLLRRALDLRKSLEAALQKHTELHIDYRTRVRKVEDRYIHFSMISGSSVLGSSQSSSDQKPVDAPVVPFGLDLYYWGQEQPNAGKIIKAASQHQFWVPVEVEEEVENEQLLAESRSRYISFPGSFTPVSHYCRAPLGNGKLCQRQDRLKCPFHGQIVPRDQEGRPCSQEDRLREERRKREEQPDWRDAELMRDIEAVTGENLGSDRVGKKGKGKKKKFPNLSDLKQSANTSRSRLEKKVFNKSSMRRVAQVMSKADGRKHDKFSNQFNYALN</sequence>
<keyword evidence="18" id="KW-0325">Glycoprotein</keyword>
<evidence type="ECO:0000313" key="25">
    <source>
        <dbReference type="Proteomes" id="UP000438429"/>
    </source>
</evidence>
<organism evidence="24 25">
    <name type="scientific">Scophthalmus maximus</name>
    <name type="common">Turbot</name>
    <name type="synonym">Psetta maxima</name>
    <dbReference type="NCBI Taxonomy" id="52904"/>
    <lineage>
        <taxon>Eukaryota</taxon>
        <taxon>Metazoa</taxon>
        <taxon>Chordata</taxon>
        <taxon>Craniata</taxon>
        <taxon>Vertebrata</taxon>
        <taxon>Euteleostomi</taxon>
        <taxon>Actinopterygii</taxon>
        <taxon>Neopterygii</taxon>
        <taxon>Teleostei</taxon>
        <taxon>Neoteleostei</taxon>
        <taxon>Acanthomorphata</taxon>
        <taxon>Carangaria</taxon>
        <taxon>Pleuronectiformes</taxon>
        <taxon>Pleuronectoidei</taxon>
        <taxon>Scophthalmidae</taxon>
        <taxon>Scophthalmus</taxon>
    </lineage>
</organism>
<comment type="subcellular location">
    <subcellularLocation>
        <location evidence="1">Chromosome</location>
    </subcellularLocation>
    <subcellularLocation>
        <location evidence="2">Endoplasmic reticulum lumen</location>
    </subcellularLocation>
</comment>
<evidence type="ECO:0000313" key="24">
    <source>
        <dbReference type="EMBL" id="KAF0039299.1"/>
    </source>
</evidence>
<keyword evidence="11" id="KW-0227">DNA damage</keyword>
<reference evidence="24 25" key="1">
    <citation type="submission" date="2019-06" db="EMBL/GenBank/DDBJ databases">
        <title>Draft genomes of female and male turbot (Scophthalmus maximus).</title>
        <authorList>
            <person name="Xu H."/>
            <person name="Xu X.-W."/>
            <person name="Shao C."/>
            <person name="Chen S."/>
        </authorList>
    </citation>
    <scope>NUCLEOTIDE SEQUENCE [LARGE SCALE GENOMIC DNA]</scope>
    <source>
        <strain evidence="24">Ysfricsl-2016a</strain>
        <tissue evidence="24">Blood</tissue>
    </source>
</reference>
<feature type="compositionally biased region" description="Basic residues" evidence="21">
    <location>
        <begin position="1102"/>
        <end position="1111"/>
    </location>
</feature>
<keyword evidence="8" id="KW-0158">Chromosome</keyword>
<feature type="compositionally biased region" description="Polar residues" evidence="21">
    <location>
        <begin position="1116"/>
        <end position="1125"/>
    </location>
</feature>
<accession>A0A6A4T347</accession>
<feature type="region of interest" description="Disordered" evidence="21">
    <location>
        <begin position="1049"/>
        <end position="1077"/>
    </location>
</feature>
<feature type="region of interest" description="Disordered" evidence="21">
    <location>
        <begin position="1094"/>
        <end position="1128"/>
    </location>
</feature>
<feature type="region of interest" description="Disordered" evidence="21">
    <location>
        <begin position="741"/>
        <end position="845"/>
    </location>
</feature>
<dbReference type="GO" id="GO:0000993">
    <property type="term" value="F:RNA polymerase II complex binding"/>
    <property type="evidence" value="ECO:0007669"/>
    <property type="project" value="TreeGrafter"/>
</dbReference>
<evidence type="ECO:0000256" key="20">
    <source>
        <dbReference type="ARBA" id="ARBA00037748"/>
    </source>
</evidence>
<keyword evidence="7" id="KW-0813">Transport</keyword>
<dbReference type="GO" id="GO:0005694">
    <property type="term" value="C:chromosome"/>
    <property type="evidence" value="ECO:0007669"/>
    <property type="project" value="UniProtKB-SubCell"/>
</dbReference>
<dbReference type="Pfam" id="PF20867">
    <property type="entry name" value="UVSSA_N"/>
    <property type="match status" value="1"/>
</dbReference>
<dbReference type="GO" id="GO:0005788">
    <property type="term" value="C:endoplasmic reticulum lumen"/>
    <property type="evidence" value="ECO:0007669"/>
    <property type="project" value="UniProtKB-SubCell"/>
</dbReference>
<protein>
    <recommendedName>
        <fullName evidence="5">Nucleotide exchange factor SIL1</fullName>
    </recommendedName>
    <alternativeName>
        <fullName evidence="6">UV-stimulated scaffold protein A</fullName>
    </alternativeName>
</protein>
<evidence type="ECO:0000256" key="2">
    <source>
        <dbReference type="ARBA" id="ARBA00004319"/>
    </source>
</evidence>
<dbReference type="GO" id="GO:0006283">
    <property type="term" value="P:transcription-coupled nucleotide-excision repair"/>
    <property type="evidence" value="ECO:0007669"/>
    <property type="project" value="TreeGrafter"/>
</dbReference>
<evidence type="ECO:0000256" key="9">
    <source>
        <dbReference type="ARBA" id="ARBA00022723"/>
    </source>
</evidence>
<feature type="compositionally biased region" description="Acidic residues" evidence="21">
    <location>
        <begin position="825"/>
        <end position="845"/>
    </location>
</feature>
<keyword evidence="17" id="KW-0175">Coiled coil</keyword>
<comment type="similarity">
    <text evidence="4">Belongs to the SIL1 family.</text>
</comment>
<evidence type="ECO:0000256" key="5">
    <source>
        <dbReference type="ARBA" id="ARBA00015352"/>
    </source>
</evidence>
<evidence type="ECO:0000256" key="3">
    <source>
        <dbReference type="ARBA" id="ARBA00009240"/>
    </source>
</evidence>
<dbReference type="InterPro" id="IPR013918">
    <property type="entry name" value="Nucleotide_exch_fac_Fes1"/>
</dbReference>
<comment type="function">
    <text evidence="20">Required for protein translocation and folding in the endoplasmic reticulum (ER). Functions as a nucleotide exchange factor for the ER lumenal chaperone HSPA5.</text>
</comment>
<dbReference type="Pfam" id="PF08609">
    <property type="entry name" value="Fes1"/>
    <property type="match status" value="1"/>
</dbReference>
<feature type="region of interest" description="Disordered" evidence="21">
    <location>
        <begin position="1145"/>
        <end position="1165"/>
    </location>
</feature>
<keyword evidence="10" id="KW-0732">Signal</keyword>
<dbReference type="GO" id="GO:0015031">
    <property type="term" value="P:protein transport"/>
    <property type="evidence" value="ECO:0007669"/>
    <property type="project" value="UniProtKB-KW"/>
</dbReference>
<comment type="caution">
    <text evidence="24">The sequence shown here is derived from an EMBL/GenBank/DDBJ whole genome shotgun (WGS) entry which is preliminary data.</text>
</comment>
<evidence type="ECO:0000256" key="11">
    <source>
        <dbReference type="ARBA" id="ARBA00022763"/>
    </source>
</evidence>
<feature type="compositionally biased region" description="Basic and acidic residues" evidence="21">
    <location>
        <begin position="1052"/>
        <end position="1077"/>
    </location>
</feature>
<keyword evidence="19" id="KW-0234">DNA repair</keyword>
<evidence type="ECO:0000256" key="19">
    <source>
        <dbReference type="ARBA" id="ARBA00023204"/>
    </source>
</evidence>
<keyword evidence="13" id="KW-0256">Endoplasmic reticulum</keyword>
<evidence type="ECO:0000256" key="12">
    <source>
        <dbReference type="ARBA" id="ARBA00022771"/>
    </source>
</evidence>
<keyword evidence="15" id="KW-0653">Protein transport</keyword>
<evidence type="ECO:0000256" key="1">
    <source>
        <dbReference type="ARBA" id="ARBA00004286"/>
    </source>
</evidence>
<gene>
    <name evidence="24" type="ORF">F2P81_007534</name>
</gene>
<comment type="similarity">
    <text evidence="3">Belongs to the UVSSA family.</text>
</comment>
<evidence type="ECO:0000256" key="8">
    <source>
        <dbReference type="ARBA" id="ARBA00022454"/>
    </source>
</evidence>
<evidence type="ECO:0000259" key="22">
    <source>
        <dbReference type="Pfam" id="PF08609"/>
    </source>
</evidence>
<evidence type="ECO:0000256" key="13">
    <source>
        <dbReference type="ARBA" id="ARBA00022824"/>
    </source>
</evidence>
<dbReference type="InterPro" id="IPR016024">
    <property type="entry name" value="ARM-type_fold"/>
</dbReference>
<evidence type="ECO:0000256" key="15">
    <source>
        <dbReference type="ARBA" id="ARBA00022927"/>
    </source>
</evidence>
<dbReference type="Proteomes" id="UP000438429">
    <property type="component" value="Unassembled WGS sequence"/>
</dbReference>
<keyword evidence="14" id="KW-0862">Zinc</keyword>
<evidence type="ECO:0000256" key="21">
    <source>
        <dbReference type="SAM" id="MobiDB-lite"/>
    </source>
</evidence>
<keyword evidence="16" id="KW-0811">Translocation</keyword>
<dbReference type="PANTHER" id="PTHR28670">
    <property type="entry name" value="UV-STIMULATED SCAFFOLD PROTEIN A"/>
    <property type="match status" value="1"/>
</dbReference>
<dbReference type="Gene3D" id="1.25.10.10">
    <property type="entry name" value="Leucine-rich Repeat Variant"/>
    <property type="match status" value="1"/>
</dbReference>
<proteinExistence type="inferred from homology"/>
<dbReference type="InterPro" id="IPR049431">
    <property type="entry name" value="UVSSA_C"/>
</dbReference>
<dbReference type="AlphaFoldDB" id="A0A6A4T347"/>
<keyword evidence="12" id="KW-0863">Zinc-finger</keyword>